<dbReference type="GO" id="GO:0008270">
    <property type="term" value="F:zinc ion binding"/>
    <property type="evidence" value="ECO:0007669"/>
    <property type="project" value="UniProtKB-KW"/>
</dbReference>
<dbReference type="InterPro" id="IPR036855">
    <property type="entry name" value="Znf_CCCH_sf"/>
</dbReference>
<dbReference type="CDD" id="cd16521">
    <property type="entry name" value="RING-HC_MKRN"/>
    <property type="match status" value="1"/>
</dbReference>
<feature type="zinc finger region" description="C3H1-type" evidence="6">
    <location>
        <begin position="296"/>
        <end position="325"/>
    </location>
</feature>
<dbReference type="Proteomes" id="UP000237347">
    <property type="component" value="Unassembled WGS sequence"/>
</dbReference>
<dbReference type="PROSITE" id="PS50103">
    <property type="entry name" value="ZF_C3H1"/>
    <property type="match status" value="4"/>
</dbReference>
<dbReference type="GO" id="GO:0000209">
    <property type="term" value="P:protein polyubiquitination"/>
    <property type="evidence" value="ECO:0007669"/>
    <property type="project" value="InterPro"/>
</dbReference>
<comment type="caution">
    <text evidence="9">The sequence shown here is derived from an EMBL/GenBank/DDBJ whole genome shotgun (WGS) entry which is preliminary data.</text>
</comment>
<dbReference type="Pfam" id="PF00097">
    <property type="entry name" value="zf-C3HC4"/>
    <property type="match status" value="1"/>
</dbReference>
<dbReference type="InterPro" id="IPR045072">
    <property type="entry name" value="MKRN-like"/>
</dbReference>
<evidence type="ECO:0000256" key="5">
    <source>
        <dbReference type="ARBA" id="ARBA00022833"/>
    </source>
</evidence>
<evidence type="ECO:0000256" key="3">
    <source>
        <dbReference type="ARBA" id="ARBA00022737"/>
    </source>
</evidence>
<protein>
    <submittedName>
        <fullName evidence="9">Ring-type e3 ubiquitin transferase c3h69</fullName>
    </submittedName>
</protein>
<evidence type="ECO:0000256" key="2">
    <source>
        <dbReference type="ARBA" id="ARBA00022723"/>
    </source>
</evidence>
<proteinExistence type="predicted"/>
<dbReference type="InterPro" id="IPR041367">
    <property type="entry name" value="Znf-CCCH_4"/>
</dbReference>
<feature type="domain" description="C3H1-type" evidence="8">
    <location>
        <begin position="1"/>
        <end position="28"/>
    </location>
</feature>
<gene>
    <name evidence="9" type="ORF">CFP56_016946</name>
</gene>
<dbReference type="SMART" id="SM00356">
    <property type="entry name" value="ZnF_C3H1"/>
    <property type="match status" value="4"/>
</dbReference>
<dbReference type="SUPFAM" id="SSF57850">
    <property type="entry name" value="RING/U-box"/>
    <property type="match status" value="1"/>
</dbReference>
<dbReference type="InterPro" id="IPR018957">
    <property type="entry name" value="Znf_C3HC4_RING-type"/>
</dbReference>
<evidence type="ECO:0000256" key="1">
    <source>
        <dbReference type="ARBA" id="ARBA00022679"/>
    </source>
</evidence>
<reference evidence="9 10" key="1">
    <citation type="journal article" date="2018" name="Sci. Data">
        <title>The draft genome sequence of cork oak.</title>
        <authorList>
            <person name="Ramos A.M."/>
            <person name="Usie A."/>
            <person name="Barbosa P."/>
            <person name="Barros P.M."/>
            <person name="Capote T."/>
            <person name="Chaves I."/>
            <person name="Simoes F."/>
            <person name="Abreu I."/>
            <person name="Carrasquinho I."/>
            <person name="Faro C."/>
            <person name="Guimaraes J.B."/>
            <person name="Mendonca D."/>
            <person name="Nobrega F."/>
            <person name="Rodrigues L."/>
            <person name="Saibo N.J.M."/>
            <person name="Varela M.C."/>
            <person name="Egas C."/>
            <person name="Matos J."/>
            <person name="Miguel C.M."/>
            <person name="Oliveira M.M."/>
            <person name="Ricardo C.P."/>
            <person name="Goncalves S."/>
        </authorList>
    </citation>
    <scope>NUCLEOTIDE SEQUENCE [LARGE SCALE GENOMIC DNA]</scope>
    <source>
        <strain evidence="10">cv. HL8</strain>
    </source>
</reference>
<dbReference type="GO" id="GO:0061630">
    <property type="term" value="F:ubiquitin protein ligase activity"/>
    <property type="evidence" value="ECO:0007669"/>
    <property type="project" value="UniProtKB-EC"/>
</dbReference>
<feature type="zinc finger region" description="C3H1-type" evidence="6">
    <location>
        <begin position="1"/>
        <end position="28"/>
    </location>
</feature>
<evidence type="ECO:0000256" key="4">
    <source>
        <dbReference type="ARBA" id="ARBA00022771"/>
    </source>
</evidence>
<evidence type="ECO:0000259" key="8">
    <source>
        <dbReference type="PROSITE" id="PS50103"/>
    </source>
</evidence>
<keyword evidence="1 9" id="KW-0808">Transferase</keyword>
<organism evidence="9 10">
    <name type="scientific">Quercus suber</name>
    <name type="common">Cork oak</name>
    <dbReference type="NCBI Taxonomy" id="58331"/>
    <lineage>
        <taxon>Eukaryota</taxon>
        <taxon>Viridiplantae</taxon>
        <taxon>Streptophyta</taxon>
        <taxon>Embryophyta</taxon>
        <taxon>Tracheophyta</taxon>
        <taxon>Spermatophyta</taxon>
        <taxon>Magnoliopsida</taxon>
        <taxon>eudicotyledons</taxon>
        <taxon>Gunneridae</taxon>
        <taxon>Pentapetalae</taxon>
        <taxon>rosids</taxon>
        <taxon>fabids</taxon>
        <taxon>Fagales</taxon>
        <taxon>Fagaceae</taxon>
        <taxon>Quercus</taxon>
    </lineage>
</organism>
<feature type="domain" description="C3H1-type" evidence="8">
    <location>
        <begin position="29"/>
        <end position="56"/>
    </location>
</feature>
<dbReference type="InterPro" id="IPR001841">
    <property type="entry name" value="Znf_RING"/>
</dbReference>
<dbReference type="InterPro" id="IPR017907">
    <property type="entry name" value="Znf_RING_CS"/>
</dbReference>
<dbReference type="PANTHER" id="PTHR11224:SF10">
    <property type="entry name" value="IP09428P-RELATED"/>
    <property type="match status" value="1"/>
</dbReference>
<name>A0AAW0KL16_QUESU</name>
<evidence type="ECO:0000313" key="9">
    <source>
        <dbReference type="EMBL" id="KAK7840185.1"/>
    </source>
</evidence>
<dbReference type="Pfam" id="PF18044">
    <property type="entry name" value="zf-CCCH_4"/>
    <property type="match status" value="1"/>
</dbReference>
<dbReference type="EMBL" id="PKMF04000267">
    <property type="protein sequence ID" value="KAK7840185.1"/>
    <property type="molecule type" value="Genomic_DNA"/>
</dbReference>
<dbReference type="Gene3D" id="3.30.1370.210">
    <property type="match status" value="1"/>
</dbReference>
<feature type="zinc finger region" description="C3H1-type" evidence="6">
    <location>
        <begin position="140"/>
        <end position="167"/>
    </location>
</feature>
<dbReference type="SMART" id="SM00184">
    <property type="entry name" value="RING"/>
    <property type="match status" value="1"/>
</dbReference>
<dbReference type="PROSITE" id="PS50089">
    <property type="entry name" value="ZF_RING_2"/>
    <property type="match status" value="1"/>
</dbReference>
<dbReference type="InterPro" id="IPR000571">
    <property type="entry name" value="Znf_CCCH"/>
</dbReference>
<dbReference type="Pfam" id="PF14608">
    <property type="entry name" value="zf-CCCH_2"/>
    <property type="match status" value="3"/>
</dbReference>
<sequence length="398" mass="44686">MSKRVLCKFFAHGACLKGEHCEFSHDWKDPPHNICTYYQKGLCAYGSRCRYEHVKASRGHSSASSSSTNARQSLVLDIVPPGNSTRSVLGVVMPVPGSPMELSASSRPFIPPTKPAWNQEYGHHDSLDDWDIGEASSIRPSDRPICSYAAAGNCPRGEKCPHLHGDLCPTCGKHCLHPFRPEEREEHLKSCEKKQKHLEALKHSQEIECSVCLERVLSKPTAAERKFGLLSECDHPFCISCIRNWRSSSPTSGMDVNSALRACPICRKLSYFVIPSVIWYSSKEEKQDIVDSYKAKLKSIDCKHFDFGNGNCPFGSSCFYKHLRMLLPVIQTSAFISPSHQIIPEASVYPYVTKDVMHAYRDGRLEEVVLRHLGSEDGETVIAKNIRLSEFLGNMRIR</sequence>
<feature type="zinc finger region" description="C3H1-type" evidence="6">
    <location>
        <begin position="29"/>
        <end position="56"/>
    </location>
</feature>
<dbReference type="PANTHER" id="PTHR11224">
    <property type="entry name" value="MAKORIN-RELATED"/>
    <property type="match status" value="1"/>
</dbReference>
<keyword evidence="3" id="KW-0677">Repeat</keyword>
<evidence type="ECO:0000313" key="10">
    <source>
        <dbReference type="Proteomes" id="UP000237347"/>
    </source>
</evidence>
<keyword evidence="5 6" id="KW-0862">Zinc</keyword>
<keyword evidence="10" id="KW-1185">Reference proteome</keyword>
<dbReference type="PROSITE" id="PS00518">
    <property type="entry name" value="ZF_RING_1"/>
    <property type="match status" value="1"/>
</dbReference>
<evidence type="ECO:0000256" key="6">
    <source>
        <dbReference type="PROSITE-ProRule" id="PRU00723"/>
    </source>
</evidence>
<feature type="domain" description="RING-type" evidence="7">
    <location>
        <begin position="209"/>
        <end position="267"/>
    </location>
</feature>
<feature type="domain" description="C3H1-type" evidence="8">
    <location>
        <begin position="296"/>
        <end position="325"/>
    </location>
</feature>
<dbReference type="AlphaFoldDB" id="A0AAW0KL16"/>
<feature type="domain" description="C3H1-type" evidence="8">
    <location>
        <begin position="140"/>
        <end position="167"/>
    </location>
</feature>
<dbReference type="SUPFAM" id="SSF90229">
    <property type="entry name" value="CCCH zinc finger"/>
    <property type="match status" value="2"/>
</dbReference>
<dbReference type="Gene3D" id="3.30.40.10">
    <property type="entry name" value="Zinc/RING finger domain, C3HC4 (zinc finger)"/>
    <property type="match status" value="1"/>
</dbReference>
<keyword evidence="4 6" id="KW-0863">Zinc-finger</keyword>
<dbReference type="Gene3D" id="1.20.120.1350">
    <property type="entry name" value="Pneumovirus matrix protein 2 (M2), zinc-binding domain"/>
    <property type="match status" value="1"/>
</dbReference>
<evidence type="ECO:0000259" key="7">
    <source>
        <dbReference type="PROSITE" id="PS50089"/>
    </source>
</evidence>
<accession>A0AAW0KL16</accession>
<keyword evidence="2 6" id="KW-0479">Metal-binding</keyword>
<dbReference type="InterPro" id="IPR013083">
    <property type="entry name" value="Znf_RING/FYVE/PHD"/>
</dbReference>